<feature type="transmembrane region" description="Helical" evidence="1">
    <location>
        <begin position="187"/>
        <end position="215"/>
    </location>
</feature>
<protein>
    <submittedName>
        <fullName evidence="2">Membrane protein</fullName>
    </submittedName>
</protein>
<keyword evidence="1" id="KW-0812">Transmembrane</keyword>
<accession>A0A917EKE9</accession>
<dbReference type="OrthoDB" id="9806874at2"/>
<keyword evidence="1" id="KW-0472">Membrane</keyword>
<reference evidence="2" key="2">
    <citation type="submission" date="2020-09" db="EMBL/GenBank/DDBJ databases">
        <authorList>
            <person name="Sun Q."/>
            <person name="Zhou Y."/>
        </authorList>
    </citation>
    <scope>NUCLEOTIDE SEQUENCE</scope>
    <source>
        <strain evidence="2">CGMCC 1.16012</strain>
    </source>
</reference>
<comment type="caution">
    <text evidence="2">The sequence shown here is derived from an EMBL/GenBank/DDBJ whole genome shotgun (WGS) entry which is preliminary data.</text>
</comment>
<dbReference type="PANTHER" id="PTHR31881">
    <property type="match status" value="1"/>
</dbReference>
<reference evidence="2" key="1">
    <citation type="journal article" date="2014" name="Int. J. Syst. Evol. Microbiol.">
        <title>Complete genome sequence of Corynebacterium casei LMG S-19264T (=DSM 44701T), isolated from a smear-ripened cheese.</title>
        <authorList>
            <consortium name="US DOE Joint Genome Institute (JGI-PGF)"/>
            <person name="Walter F."/>
            <person name="Albersmeier A."/>
            <person name="Kalinowski J."/>
            <person name="Ruckert C."/>
        </authorList>
    </citation>
    <scope>NUCLEOTIDE SEQUENCE</scope>
    <source>
        <strain evidence="2">CGMCC 1.16012</strain>
    </source>
</reference>
<dbReference type="AlphaFoldDB" id="A0A917EKE9"/>
<feature type="transmembrane region" description="Helical" evidence="1">
    <location>
        <begin position="12"/>
        <end position="28"/>
    </location>
</feature>
<dbReference type="Pfam" id="PF04654">
    <property type="entry name" value="DUF599"/>
    <property type="match status" value="1"/>
</dbReference>
<evidence type="ECO:0000313" key="3">
    <source>
        <dbReference type="Proteomes" id="UP000606730"/>
    </source>
</evidence>
<sequence>MELLDHLQHFSLLDAFAVAFLLISWWLMSLKIELPNGAKPSVSILMEDYRRVWMRNHVTRNPRVLDAIIIGNLRAGTTFFASGCMIAIGGVLALIGNTERLMVVARDLSLDQSPKIIWELKLIFLMLLLAHTFLKFVWSHRLFGYTSVLIGAIPNDENDPTAYQRADQAGVIINNASRHFNRGQRSIYFTLATLAWLLGAIPLFLATLTTLAVIWRREFASTSRSLLLSGKEIPGTEM</sequence>
<feature type="transmembrane region" description="Helical" evidence="1">
    <location>
        <begin position="75"/>
        <end position="95"/>
    </location>
</feature>
<proteinExistence type="predicted"/>
<dbReference type="InterPro" id="IPR006747">
    <property type="entry name" value="DUF599"/>
</dbReference>
<keyword evidence="3" id="KW-1185">Reference proteome</keyword>
<evidence type="ECO:0000313" key="2">
    <source>
        <dbReference type="EMBL" id="GGE53157.1"/>
    </source>
</evidence>
<evidence type="ECO:0000256" key="1">
    <source>
        <dbReference type="SAM" id="Phobius"/>
    </source>
</evidence>
<dbReference type="RefSeq" id="WP_095594052.1">
    <property type="nucleotide sequence ID" value="NZ_BMKN01000002.1"/>
</dbReference>
<dbReference type="PANTHER" id="PTHR31881:SF6">
    <property type="entry name" value="OS09G0494600 PROTEIN"/>
    <property type="match status" value="1"/>
</dbReference>
<keyword evidence="1" id="KW-1133">Transmembrane helix</keyword>
<name>A0A917EKE9_9RHOB</name>
<dbReference type="EMBL" id="BMKN01000002">
    <property type="protein sequence ID" value="GGE53157.1"/>
    <property type="molecule type" value="Genomic_DNA"/>
</dbReference>
<feature type="transmembrane region" description="Helical" evidence="1">
    <location>
        <begin position="116"/>
        <end position="138"/>
    </location>
</feature>
<dbReference type="Proteomes" id="UP000606730">
    <property type="component" value="Unassembled WGS sequence"/>
</dbReference>
<gene>
    <name evidence="2" type="ORF">GCM10011517_21190</name>
</gene>
<organism evidence="2 3">
    <name type="scientific">Actibacterium pelagium</name>
    <dbReference type="NCBI Taxonomy" id="2029103"/>
    <lineage>
        <taxon>Bacteria</taxon>
        <taxon>Pseudomonadati</taxon>
        <taxon>Pseudomonadota</taxon>
        <taxon>Alphaproteobacteria</taxon>
        <taxon>Rhodobacterales</taxon>
        <taxon>Roseobacteraceae</taxon>
        <taxon>Actibacterium</taxon>
    </lineage>
</organism>